<dbReference type="AlphaFoldDB" id="A0A931BQ22"/>
<dbReference type="EMBL" id="JADQDO010000012">
    <property type="protein sequence ID" value="MBF9235366.1"/>
    <property type="molecule type" value="Genomic_DNA"/>
</dbReference>
<dbReference type="InterPro" id="IPR001279">
    <property type="entry name" value="Metallo-B-lactamas"/>
</dbReference>
<dbReference type="Pfam" id="PF00753">
    <property type="entry name" value="Lactamase_B"/>
    <property type="match status" value="1"/>
</dbReference>
<evidence type="ECO:0000256" key="3">
    <source>
        <dbReference type="ARBA" id="ARBA00022801"/>
    </source>
</evidence>
<keyword evidence="2" id="KW-0479">Metal-binding</keyword>
<evidence type="ECO:0000313" key="7">
    <source>
        <dbReference type="Proteomes" id="UP000599312"/>
    </source>
</evidence>
<evidence type="ECO:0000256" key="2">
    <source>
        <dbReference type="ARBA" id="ARBA00022723"/>
    </source>
</evidence>
<protein>
    <submittedName>
        <fullName evidence="6">MBL fold metallo-hydrolase</fullName>
    </submittedName>
</protein>
<proteinExistence type="inferred from homology"/>
<keyword evidence="7" id="KW-1185">Reference proteome</keyword>
<evidence type="ECO:0000313" key="6">
    <source>
        <dbReference type="EMBL" id="MBF9235366.1"/>
    </source>
</evidence>
<dbReference type="Gene3D" id="3.60.15.10">
    <property type="entry name" value="Ribonuclease Z/Hydroxyacylglutathione hydrolase-like"/>
    <property type="match status" value="1"/>
</dbReference>
<accession>A0A931BQ22</accession>
<dbReference type="SUPFAM" id="SSF56281">
    <property type="entry name" value="Metallo-hydrolase/oxidoreductase"/>
    <property type="match status" value="1"/>
</dbReference>
<organism evidence="6 7">
    <name type="scientific">Microvirga alba</name>
    <dbReference type="NCBI Taxonomy" id="2791025"/>
    <lineage>
        <taxon>Bacteria</taxon>
        <taxon>Pseudomonadati</taxon>
        <taxon>Pseudomonadota</taxon>
        <taxon>Alphaproteobacteria</taxon>
        <taxon>Hyphomicrobiales</taxon>
        <taxon>Methylobacteriaceae</taxon>
        <taxon>Microvirga</taxon>
    </lineage>
</organism>
<dbReference type="PANTHER" id="PTHR42978">
    <property type="entry name" value="QUORUM-QUENCHING LACTONASE YTNP-RELATED-RELATED"/>
    <property type="match status" value="1"/>
</dbReference>
<gene>
    <name evidence="6" type="ORF">I2H38_18530</name>
</gene>
<evidence type="ECO:0000256" key="1">
    <source>
        <dbReference type="ARBA" id="ARBA00007749"/>
    </source>
</evidence>
<evidence type="ECO:0000259" key="5">
    <source>
        <dbReference type="SMART" id="SM00849"/>
    </source>
</evidence>
<evidence type="ECO:0000256" key="4">
    <source>
        <dbReference type="ARBA" id="ARBA00022833"/>
    </source>
</evidence>
<dbReference type="SMART" id="SM00849">
    <property type="entry name" value="Lactamase_B"/>
    <property type="match status" value="1"/>
</dbReference>
<comment type="similarity">
    <text evidence="1">Belongs to the metallo-beta-lactamase superfamily.</text>
</comment>
<comment type="caution">
    <text evidence="6">The sequence shown here is derived from an EMBL/GenBank/DDBJ whole genome shotgun (WGS) entry which is preliminary data.</text>
</comment>
<dbReference type="GO" id="GO:0016787">
    <property type="term" value="F:hydrolase activity"/>
    <property type="evidence" value="ECO:0007669"/>
    <property type="project" value="UniProtKB-KW"/>
</dbReference>
<feature type="domain" description="Metallo-beta-lactamase" evidence="5">
    <location>
        <begin position="33"/>
        <end position="249"/>
    </location>
</feature>
<dbReference type="Proteomes" id="UP000599312">
    <property type="component" value="Unassembled WGS sequence"/>
</dbReference>
<keyword evidence="3" id="KW-0378">Hydrolase</keyword>
<dbReference type="GO" id="GO:0046872">
    <property type="term" value="F:metal ion binding"/>
    <property type="evidence" value="ECO:0007669"/>
    <property type="project" value="UniProtKB-KW"/>
</dbReference>
<name>A0A931BQ22_9HYPH</name>
<dbReference type="InterPro" id="IPR051013">
    <property type="entry name" value="MBL_superfamily_lactonases"/>
</dbReference>
<dbReference type="PANTHER" id="PTHR42978:SF3">
    <property type="entry name" value="BLR3078 PROTEIN"/>
    <property type="match status" value="1"/>
</dbReference>
<reference evidence="6" key="1">
    <citation type="submission" date="2020-11" db="EMBL/GenBank/DDBJ databases">
        <authorList>
            <person name="Kim M.K."/>
        </authorList>
    </citation>
    <scope>NUCLEOTIDE SEQUENCE</scope>
    <source>
        <strain evidence="6">BT350</strain>
    </source>
</reference>
<sequence length="284" mass="30655">MNLSVRVLNFGDIRGDWTAQLAGRPPGRRVQTPTNAFLILGGEFPVLVDAGSRSTEALTRLGLGLETIWGEEHGLEAQLAQHGVRKEDIGMIIQTHLHVDHAGFLDRFLMSVPVIVNRRELEFAYSGVGRLDYAPEDLHHVVERLYTPGALGCLDLAFGERAEILPGISAVCLGGHTPGSMAVVVETDAGAVCLCGDVVYDIHGALVERRGQLNALEPQTSGNFATSRLEEKRAIKLAVSLGRFLYPSHDHYGGVIEHGHVIGRIGRMIPGPVLPLAPQYATAP</sequence>
<dbReference type="RefSeq" id="WP_196273353.1">
    <property type="nucleotide sequence ID" value="NZ_JADQDO010000012.1"/>
</dbReference>
<keyword evidence="4" id="KW-0862">Zinc</keyword>
<dbReference type="InterPro" id="IPR036866">
    <property type="entry name" value="RibonucZ/Hydroxyglut_hydro"/>
</dbReference>